<sequence>MAETPENNAEEKSARDRFREALERKQNQTRSQQAHEDGRMKVKSMSGQAGKKRYIRRKTG</sequence>
<dbReference type="AlphaFoldDB" id="A0A7H0I542"/>
<dbReference type="Pfam" id="PF17227">
    <property type="entry name" value="DUF5302"/>
    <property type="match status" value="1"/>
</dbReference>
<evidence type="ECO:0000256" key="1">
    <source>
        <dbReference type="SAM" id="MobiDB-lite"/>
    </source>
</evidence>
<reference evidence="2 3" key="1">
    <citation type="submission" date="2020-08" db="EMBL/GenBank/DDBJ databases">
        <title>A novel species.</title>
        <authorList>
            <person name="Gao J."/>
        </authorList>
    </citation>
    <scope>NUCLEOTIDE SEQUENCE [LARGE SCALE GENOMIC DNA]</scope>
    <source>
        <strain evidence="2 3">CRPJ-33</strain>
        <plasmid evidence="2 3">unnamed2</plasmid>
    </source>
</reference>
<proteinExistence type="predicted"/>
<feature type="compositionally biased region" description="Basic residues" evidence="1">
    <location>
        <begin position="50"/>
        <end position="60"/>
    </location>
</feature>
<feature type="region of interest" description="Disordered" evidence="1">
    <location>
        <begin position="1"/>
        <end position="60"/>
    </location>
</feature>
<accession>A0A7H0I542</accession>
<protein>
    <submittedName>
        <fullName evidence="2">DUF5302 domain-containing protein</fullName>
    </submittedName>
</protein>
<evidence type="ECO:0000313" key="3">
    <source>
        <dbReference type="Proteomes" id="UP000516230"/>
    </source>
</evidence>
<organism evidence="2 3">
    <name type="scientific">Streptomyces genisteinicus</name>
    <dbReference type="NCBI Taxonomy" id="2768068"/>
    <lineage>
        <taxon>Bacteria</taxon>
        <taxon>Bacillati</taxon>
        <taxon>Actinomycetota</taxon>
        <taxon>Actinomycetes</taxon>
        <taxon>Kitasatosporales</taxon>
        <taxon>Streptomycetaceae</taxon>
        <taxon>Streptomyces</taxon>
    </lineage>
</organism>
<name>A0A7H0I542_9ACTN</name>
<dbReference type="KEGG" id="sgj:IAG43_33750"/>
<dbReference type="RefSeq" id="WP_187744951.1">
    <property type="nucleotide sequence ID" value="NZ_CP060826.1"/>
</dbReference>
<dbReference type="Proteomes" id="UP000516230">
    <property type="component" value="Plasmid unnamed2"/>
</dbReference>
<gene>
    <name evidence="2" type="ORF">IAG43_33750</name>
</gene>
<geneLocation type="plasmid" evidence="2 3">
    <name>unnamed2</name>
</geneLocation>
<dbReference type="InterPro" id="IPR035172">
    <property type="entry name" value="DUF5302"/>
</dbReference>
<evidence type="ECO:0000313" key="2">
    <source>
        <dbReference type="EMBL" id="QNP67908.1"/>
    </source>
</evidence>
<feature type="compositionally biased region" description="Basic and acidic residues" evidence="1">
    <location>
        <begin position="9"/>
        <end position="26"/>
    </location>
</feature>
<dbReference type="EMBL" id="CP060826">
    <property type="protein sequence ID" value="QNP67908.1"/>
    <property type="molecule type" value="Genomic_DNA"/>
</dbReference>
<keyword evidence="2" id="KW-0614">Plasmid</keyword>
<keyword evidence="3" id="KW-1185">Reference proteome</keyword>